<dbReference type="EMBL" id="JBHSZP010000019">
    <property type="protein sequence ID" value="MFC7090165.1"/>
    <property type="molecule type" value="Genomic_DNA"/>
</dbReference>
<comment type="caution">
    <text evidence="8">The sequence shown here is derived from an EMBL/GenBank/DDBJ whole genome shotgun (WGS) entry which is preliminary data.</text>
</comment>
<dbReference type="InterPro" id="IPR027417">
    <property type="entry name" value="P-loop_NTPase"/>
</dbReference>
<dbReference type="RefSeq" id="WP_346064005.1">
    <property type="nucleotide sequence ID" value="NZ_BAAADR010000023.1"/>
</dbReference>
<dbReference type="Gene3D" id="3.40.50.300">
    <property type="entry name" value="P-loop containing nucleotide triphosphate hydrolases"/>
    <property type="match status" value="1"/>
</dbReference>
<evidence type="ECO:0000313" key="8">
    <source>
        <dbReference type="EMBL" id="MFC7090165.1"/>
    </source>
</evidence>
<keyword evidence="5" id="KW-0804">Transcription</keyword>
<evidence type="ECO:0000259" key="7">
    <source>
        <dbReference type="PROSITE" id="PS50045"/>
    </source>
</evidence>
<feature type="domain" description="Sigma-54 factor interaction" evidence="7">
    <location>
        <begin position="340"/>
        <end position="568"/>
    </location>
</feature>
<dbReference type="Pfam" id="PF25601">
    <property type="entry name" value="AAA_lid_14"/>
    <property type="match status" value="1"/>
</dbReference>
<dbReference type="InterPro" id="IPR029016">
    <property type="entry name" value="GAF-like_dom_sf"/>
</dbReference>
<dbReference type="Pfam" id="PF02954">
    <property type="entry name" value="HTH_8"/>
    <property type="match status" value="1"/>
</dbReference>
<sequence length="668" mass="74122">MTASLSQRQHVETILESLHRPGAQGEAAIIERSWRRCIDRYGLDPARPTPARYVPGATLREHQDQADDLLQVARAGVEQLYRQVAPLGYVVLLTDARGIAVQFLGAQADQREHQRTGLFLGADWSEAHAGTCAVGTCIHERTALTCHHSDHFSAHHIRLTCTAAPIFDPHGRLLAVLDISAYQSPVTKDSQTFALQLVKTTAKMIEDAYFLQRYGDHAIVCLDRSREFVQINRRYLLAIEEDGSLVAANTAGRKLLRHHELPLPEGGEARPFKAWNIQDLLDARVDEVLAIPRHSDDRVQAFHTRRHREIHFATLIEPPRRSAGGAAPARDSSLAPLEALADDDPSMRDTLTRAARLRNEPINILVMGETGTGKERMARALHDSSRRRDQPFVAINCAAMPESLIESELFGHEAGSFTGARSQGMKGLIAQADGGTLFLDEIGDMPLQLQTRLLRVLAEQEVLPIGASRPIKVDLRVIAATHRDLRELIAAGRFREDLYYRLNGASLRLPPLRERADKGYLIRQIFAELNRERGGRARLRGDAISALLAYPWPGNIRELHNALRYALATGDGEEVVVGDLPEECLHGQLAHPGARRPTPAIGEGGASQPAAPAPRPLEQDLLYRALCRQQWNISAVARELGLSRPTIYRRMRRLGIVPPNQQNPPTQS</sequence>
<dbReference type="Pfam" id="PF00158">
    <property type="entry name" value="Sigma54_activat"/>
    <property type="match status" value="1"/>
</dbReference>
<gene>
    <name evidence="8" type="ORF">ACFQH5_11470</name>
</gene>
<protein>
    <submittedName>
        <fullName evidence="8">Sigma-54-dependent Fis family transcriptional regulator</fullName>
    </submittedName>
</protein>
<dbReference type="InterPro" id="IPR003018">
    <property type="entry name" value="GAF"/>
</dbReference>
<dbReference type="CDD" id="cd00009">
    <property type="entry name" value="AAA"/>
    <property type="match status" value="1"/>
</dbReference>
<organism evidence="8 9">
    <name type="scientific">Halomonas salifodinae</name>
    <dbReference type="NCBI Taxonomy" id="438745"/>
    <lineage>
        <taxon>Bacteria</taxon>
        <taxon>Pseudomonadati</taxon>
        <taxon>Pseudomonadota</taxon>
        <taxon>Gammaproteobacteria</taxon>
        <taxon>Oceanospirillales</taxon>
        <taxon>Halomonadaceae</taxon>
        <taxon>Halomonas</taxon>
    </lineage>
</organism>
<dbReference type="SUPFAM" id="SSF52540">
    <property type="entry name" value="P-loop containing nucleoside triphosphate hydrolases"/>
    <property type="match status" value="1"/>
</dbReference>
<dbReference type="InterPro" id="IPR002197">
    <property type="entry name" value="HTH_Fis"/>
</dbReference>
<evidence type="ECO:0000256" key="6">
    <source>
        <dbReference type="SAM" id="MobiDB-lite"/>
    </source>
</evidence>
<dbReference type="InterPro" id="IPR058031">
    <property type="entry name" value="AAA_lid_NorR"/>
</dbReference>
<proteinExistence type="predicted"/>
<dbReference type="InterPro" id="IPR025944">
    <property type="entry name" value="Sigma_54_int_dom_CS"/>
</dbReference>
<dbReference type="SUPFAM" id="SSF46689">
    <property type="entry name" value="Homeodomain-like"/>
    <property type="match status" value="1"/>
</dbReference>
<dbReference type="Gene3D" id="1.10.8.60">
    <property type="match status" value="1"/>
</dbReference>
<dbReference type="Proteomes" id="UP001596411">
    <property type="component" value="Unassembled WGS sequence"/>
</dbReference>
<keyword evidence="9" id="KW-1185">Reference proteome</keyword>
<evidence type="ECO:0000256" key="2">
    <source>
        <dbReference type="ARBA" id="ARBA00022840"/>
    </source>
</evidence>
<keyword evidence="2" id="KW-0067">ATP-binding</keyword>
<dbReference type="InterPro" id="IPR025943">
    <property type="entry name" value="Sigma_54_int_dom_ATP-bd_2"/>
</dbReference>
<dbReference type="PROSITE" id="PS50045">
    <property type="entry name" value="SIGMA54_INTERACT_4"/>
    <property type="match status" value="1"/>
</dbReference>
<feature type="region of interest" description="Disordered" evidence="6">
    <location>
        <begin position="589"/>
        <end position="614"/>
    </location>
</feature>
<accession>A0ABW2EY88</accession>
<dbReference type="Pfam" id="PF01590">
    <property type="entry name" value="GAF"/>
    <property type="match status" value="1"/>
</dbReference>
<dbReference type="PROSITE" id="PS00676">
    <property type="entry name" value="SIGMA54_INTERACT_2"/>
    <property type="match status" value="1"/>
</dbReference>
<dbReference type="InterPro" id="IPR002078">
    <property type="entry name" value="Sigma_54_int"/>
</dbReference>
<dbReference type="PANTHER" id="PTHR32071">
    <property type="entry name" value="TRANSCRIPTIONAL REGULATORY PROTEIN"/>
    <property type="match status" value="1"/>
</dbReference>
<keyword evidence="3" id="KW-0805">Transcription regulation</keyword>
<evidence type="ECO:0000256" key="4">
    <source>
        <dbReference type="ARBA" id="ARBA00023125"/>
    </source>
</evidence>
<name>A0ABW2EY88_9GAMM</name>
<dbReference type="PANTHER" id="PTHR32071:SF77">
    <property type="entry name" value="TRANSCRIPTIONAL REGULATORY PROTEIN"/>
    <property type="match status" value="1"/>
</dbReference>
<dbReference type="PRINTS" id="PR01590">
    <property type="entry name" value="HTHFIS"/>
</dbReference>
<dbReference type="Gene3D" id="1.10.10.60">
    <property type="entry name" value="Homeodomain-like"/>
    <property type="match status" value="1"/>
</dbReference>
<evidence type="ECO:0000256" key="5">
    <source>
        <dbReference type="ARBA" id="ARBA00023163"/>
    </source>
</evidence>
<dbReference type="Gene3D" id="3.30.450.40">
    <property type="match status" value="1"/>
</dbReference>
<dbReference type="PROSITE" id="PS00688">
    <property type="entry name" value="SIGMA54_INTERACT_3"/>
    <property type="match status" value="1"/>
</dbReference>
<evidence type="ECO:0000256" key="1">
    <source>
        <dbReference type="ARBA" id="ARBA00022741"/>
    </source>
</evidence>
<dbReference type="InterPro" id="IPR009057">
    <property type="entry name" value="Homeodomain-like_sf"/>
</dbReference>
<reference evidence="9" key="1">
    <citation type="journal article" date="2019" name="Int. J. Syst. Evol. Microbiol.">
        <title>The Global Catalogue of Microorganisms (GCM) 10K type strain sequencing project: providing services to taxonomists for standard genome sequencing and annotation.</title>
        <authorList>
            <consortium name="The Broad Institute Genomics Platform"/>
            <consortium name="The Broad Institute Genome Sequencing Center for Infectious Disease"/>
            <person name="Wu L."/>
            <person name="Ma J."/>
        </authorList>
    </citation>
    <scope>NUCLEOTIDE SEQUENCE [LARGE SCALE GENOMIC DNA]</scope>
    <source>
        <strain evidence="9">CGMCC 1.13666</strain>
    </source>
</reference>
<dbReference type="InterPro" id="IPR025662">
    <property type="entry name" value="Sigma_54_int_dom_ATP-bd_1"/>
</dbReference>
<dbReference type="SUPFAM" id="SSF55781">
    <property type="entry name" value="GAF domain-like"/>
    <property type="match status" value="1"/>
</dbReference>
<dbReference type="PROSITE" id="PS00675">
    <property type="entry name" value="SIGMA54_INTERACT_1"/>
    <property type="match status" value="1"/>
</dbReference>
<evidence type="ECO:0000256" key="3">
    <source>
        <dbReference type="ARBA" id="ARBA00023015"/>
    </source>
</evidence>
<dbReference type="SMART" id="SM00382">
    <property type="entry name" value="AAA"/>
    <property type="match status" value="1"/>
</dbReference>
<keyword evidence="4" id="KW-0238">DNA-binding</keyword>
<dbReference type="InterPro" id="IPR003593">
    <property type="entry name" value="AAA+_ATPase"/>
</dbReference>
<evidence type="ECO:0000313" key="9">
    <source>
        <dbReference type="Proteomes" id="UP001596411"/>
    </source>
</evidence>
<keyword evidence="1" id="KW-0547">Nucleotide-binding</keyword>